<feature type="signal peptide" evidence="3">
    <location>
        <begin position="1"/>
        <end position="19"/>
    </location>
</feature>
<dbReference type="Pfam" id="PF00657">
    <property type="entry name" value="Lipase_GDSL"/>
    <property type="match status" value="1"/>
</dbReference>
<comment type="caution">
    <text evidence="4">The sequence shown here is derived from an EMBL/GenBank/DDBJ whole genome shotgun (WGS) entry which is preliminary data.</text>
</comment>
<dbReference type="GO" id="GO:0016788">
    <property type="term" value="F:hydrolase activity, acting on ester bonds"/>
    <property type="evidence" value="ECO:0007669"/>
    <property type="project" value="InterPro"/>
</dbReference>
<accession>A0AAX6MJC7</accession>
<dbReference type="InterPro" id="IPR037459">
    <property type="entry name" value="RhgT-like"/>
</dbReference>
<dbReference type="Gene3D" id="3.40.50.1110">
    <property type="entry name" value="SGNH hydrolase"/>
    <property type="match status" value="1"/>
</dbReference>
<dbReference type="PANTHER" id="PTHR43695">
    <property type="entry name" value="PUTATIVE (AFU_ORTHOLOGUE AFUA_2G17250)-RELATED"/>
    <property type="match status" value="1"/>
</dbReference>
<dbReference type="InterPro" id="IPR001087">
    <property type="entry name" value="GDSL"/>
</dbReference>
<dbReference type="EMBL" id="JBANMG010000005">
    <property type="protein sequence ID" value="KAK6952576.1"/>
    <property type="molecule type" value="Genomic_DNA"/>
</dbReference>
<evidence type="ECO:0000256" key="2">
    <source>
        <dbReference type="ARBA" id="ARBA00022801"/>
    </source>
</evidence>
<protein>
    <recommendedName>
        <fullName evidence="6">Rhamnogalacturonan acetylesterase</fullName>
    </recommendedName>
</protein>
<dbReference type="SUPFAM" id="SSF52266">
    <property type="entry name" value="SGNH hydrolase"/>
    <property type="match status" value="1"/>
</dbReference>
<comment type="similarity">
    <text evidence="1">Belongs to the 'GDSL' lipolytic enzyme family.</text>
</comment>
<evidence type="ECO:0008006" key="6">
    <source>
        <dbReference type="Google" id="ProtNLM"/>
    </source>
</evidence>
<proteinExistence type="inferred from homology"/>
<feature type="chain" id="PRO_5043567895" description="Rhamnogalacturonan acetylesterase" evidence="3">
    <location>
        <begin position="20"/>
        <end position="275"/>
    </location>
</feature>
<dbReference type="Proteomes" id="UP001369815">
    <property type="component" value="Unassembled WGS sequence"/>
</dbReference>
<name>A0AAX6MJC7_9PEZI</name>
<keyword evidence="5" id="KW-1185">Reference proteome</keyword>
<evidence type="ECO:0000256" key="1">
    <source>
        <dbReference type="ARBA" id="ARBA00008668"/>
    </source>
</evidence>
<sequence>MGFRGLWFLLALTAAAAPAAPTTIHLCGDSTMAKGGGGSGIPTEGWGEYLKYSFGSDYVVHNAAIGGRSARSFTREGRFTEVAKVVKPGDWVVIEFGHNDGGSLSNDNGRTDCPGDGAQTCQTTYNGVKETVLTYPAYYKNAAKLFLEKGAKVILNSPTPNNICESGKCVGDTSRFDYYAWHAAAELASPDVYHVPHKQYAVQAMMNLGPATVNANYPKDHTHTGPYMADVMAGSFVLGLKCGTTALGAAVKNTTESLTKSFYGACIPQNSTVPI</sequence>
<keyword evidence="3" id="KW-0732">Signal</keyword>
<dbReference type="AlphaFoldDB" id="A0AAX6MJC7"/>
<keyword evidence="2" id="KW-0378">Hydrolase</keyword>
<reference evidence="4 5" key="1">
    <citation type="journal article" date="2024" name="Front Chem Biol">
        <title>Unveiling the potential of Daldinia eschscholtzii MFLUCC 19-0629 through bioactivity and bioinformatics studies for enhanced sustainable agriculture production.</title>
        <authorList>
            <person name="Brooks S."/>
            <person name="Weaver J.A."/>
            <person name="Klomchit A."/>
            <person name="Alharthi S.A."/>
            <person name="Onlamun T."/>
            <person name="Nurani R."/>
            <person name="Vong T.K."/>
            <person name="Alberti F."/>
            <person name="Greco C."/>
        </authorList>
    </citation>
    <scope>NUCLEOTIDE SEQUENCE [LARGE SCALE GENOMIC DNA]</scope>
    <source>
        <strain evidence="4">MFLUCC 19-0629</strain>
    </source>
</reference>
<dbReference type="PANTHER" id="PTHR43695:SF1">
    <property type="entry name" value="RHAMNOGALACTURONAN ACETYLESTERASE"/>
    <property type="match status" value="1"/>
</dbReference>
<evidence type="ECO:0000256" key="3">
    <source>
        <dbReference type="SAM" id="SignalP"/>
    </source>
</evidence>
<evidence type="ECO:0000313" key="5">
    <source>
        <dbReference type="Proteomes" id="UP001369815"/>
    </source>
</evidence>
<gene>
    <name evidence="4" type="ORF">Daesc_004866</name>
</gene>
<evidence type="ECO:0000313" key="4">
    <source>
        <dbReference type="EMBL" id="KAK6952576.1"/>
    </source>
</evidence>
<dbReference type="InterPro" id="IPR036514">
    <property type="entry name" value="SGNH_hydro_sf"/>
</dbReference>
<organism evidence="4 5">
    <name type="scientific">Daldinia eschscholtzii</name>
    <dbReference type="NCBI Taxonomy" id="292717"/>
    <lineage>
        <taxon>Eukaryota</taxon>
        <taxon>Fungi</taxon>
        <taxon>Dikarya</taxon>
        <taxon>Ascomycota</taxon>
        <taxon>Pezizomycotina</taxon>
        <taxon>Sordariomycetes</taxon>
        <taxon>Xylariomycetidae</taxon>
        <taxon>Xylariales</taxon>
        <taxon>Hypoxylaceae</taxon>
        <taxon>Daldinia</taxon>
    </lineage>
</organism>